<dbReference type="PANTHER" id="PTHR42856:SF1">
    <property type="entry name" value="ACYL-COENZYME A THIOESTERASE PAAI"/>
    <property type="match status" value="1"/>
</dbReference>
<dbReference type="SUPFAM" id="SSF54637">
    <property type="entry name" value="Thioesterase/thiol ester dehydrase-isomerase"/>
    <property type="match status" value="1"/>
</dbReference>
<organism evidence="3 4">
    <name type="scientific">Sphingomonas tabacisoli</name>
    <dbReference type="NCBI Taxonomy" id="2249466"/>
    <lineage>
        <taxon>Bacteria</taxon>
        <taxon>Pseudomonadati</taxon>
        <taxon>Pseudomonadota</taxon>
        <taxon>Alphaproteobacteria</taxon>
        <taxon>Sphingomonadales</taxon>
        <taxon>Sphingomonadaceae</taxon>
        <taxon>Sphingomonas</taxon>
    </lineage>
</organism>
<dbReference type="PANTHER" id="PTHR42856">
    <property type="entry name" value="ACYL-COENZYME A THIOESTERASE PAAI"/>
    <property type="match status" value="1"/>
</dbReference>
<dbReference type="InterPro" id="IPR011973">
    <property type="entry name" value="PaaD"/>
</dbReference>
<dbReference type="InterPro" id="IPR006683">
    <property type="entry name" value="Thioestr_dom"/>
</dbReference>
<comment type="caution">
    <text evidence="3">The sequence shown here is derived from an EMBL/GenBank/DDBJ whole genome shotgun (WGS) entry which is preliminary data.</text>
</comment>
<keyword evidence="1 3" id="KW-0378">Hydrolase</keyword>
<dbReference type="InterPro" id="IPR029069">
    <property type="entry name" value="HotDog_dom_sf"/>
</dbReference>
<name>A0ABW4I5W6_9SPHN</name>
<dbReference type="Pfam" id="PF03061">
    <property type="entry name" value="4HBT"/>
    <property type="match status" value="1"/>
</dbReference>
<dbReference type="NCBIfam" id="TIGR00369">
    <property type="entry name" value="unchar_dom_1"/>
    <property type="match status" value="1"/>
</dbReference>
<feature type="domain" description="Thioesterase" evidence="2">
    <location>
        <begin position="57"/>
        <end position="129"/>
    </location>
</feature>
<evidence type="ECO:0000313" key="4">
    <source>
        <dbReference type="Proteomes" id="UP001597115"/>
    </source>
</evidence>
<dbReference type="Proteomes" id="UP001597115">
    <property type="component" value="Unassembled WGS sequence"/>
</dbReference>
<accession>A0ABW4I5W6</accession>
<dbReference type="InterPro" id="IPR003736">
    <property type="entry name" value="PAAI_dom"/>
</dbReference>
<dbReference type="NCBIfam" id="TIGR02286">
    <property type="entry name" value="PaaD"/>
    <property type="match status" value="1"/>
</dbReference>
<gene>
    <name evidence="3" type="primary">paaI</name>
    <name evidence="3" type="ORF">ACFSCW_14665</name>
</gene>
<evidence type="ECO:0000256" key="1">
    <source>
        <dbReference type="ARBA" id="ARBA00022801"/>
    </source>
</evidence>
<evidence type="ECO:0000313" key="3">
    <source>
        <dbReference type="EMBL" id="MFD1613045.1"/>
    </source>
</evidence>
<reference evidence="4" key="1">
    <citation type="journal article" date="2019" name="Int. J. Syst. Evol. Microbiol.">
        <title>The Global Catalogue of Microorganisms (GCM) 10K type strain sequencing project: providing services to taxonomists for standard genome sequencing and annotation.</title>
        <authorList>
            <consortium name="The Broad Institute Genomics Platform"/>
            <consortium name="The Broad Institute Genome Sequencing Center for Infectious Disease"/>
            <person name="Wu L."/>
            <person name="Ma J."/>
        </authorList>
    </citation>
    <scope>NUCLEOTIDE SEQUENCE [LARGE SCALE GENOMIC DNA]</scope>
    <source>
        <strain evidence="4">CGMCC 1.16275</strain>
    </source>
</reference>
<dbReference type="InterPro" id="IPR052723">
    <property type="entry name" value="Acyl-CoA_thioesterase_PaaI"/>
</dbReference>
<sequence length="145" mass="15327">MKFAEMSTDAIADEVARTLMAREGTAAAWGLTLEEAREGYARVRMEVRDDMLNGHRTAHGGMIFALADSAFAYACNSRNVATVAQGATIHFLSAAQAGETLIAEAQEQMLVGRSGSYIVEVRTADGRAVASFHGLSRSTGGAVIS</sequence>
<dbReference type="Gene3D" id="3.10.129.10">
    <property type="entry name" value="Hotdog Thioesterase"/>
    <property type="match status" value="1"/>
</dbReference>
<dbReference type="EC" id="3.1.2.-" evidence="3"/>
<dbReference type="EMBL" id="JBHUDY010000002">
    <property type="protein sequence ID" value="MFD1613045.1"/>
    <property type="molecule type" value="Genomic_DNA"/>
</dbReference>
<proteinExistence type="predicted"/>
<dbReference type="GO" id="GO:0016787">
    <property type="term" value="F:hydrolase activity"/>
    <property type="evidence" value="ECO:0007669"/>
    <property type="project" value="UniProtKB-KW"/>
</dbReference>
<protein>
    <submittedName>
        <fullName evidence="3">Hydroxyphenylacetyl-CoA thioesterase PaaI</fullName>
        <ecNumber evidence="3">3.1.2.-</ecNumber>
    </submittedName>
</protein>
<evidence type="ECO:0000259" key="2">
    <source>
        <dbReference type="Pfam" id="PF03061"/>
    </source>
</evidence>
<dbReference type="CDD" id="cd03443">
    <property type="entry name" value="PaaI_thioesterase"/>
    <property type="match status" value="1"/>
</dbReference>
<keyword evidence="4" id="KW-1185">Reference proteome</keyword>
<dbReference type="RefSeq" id="WP_380890739.1">
    <property type="nucleotide sequence ID" value="NZ_JBHUDY010000002.1"/>
</dbReference>